<feature type="compositionally biased region" description="Acidic residues" evidence="1">
    <location>
        <begin position="128"/>
        <end position="137"/>
    </location>
</feature>
<dbReference type="VEuPathDB" id="FungiDB:F503_07319"/>
<feature type="region of interest" description="Disordered" evidence="1">
    <location>
        <begin position="99"/>
        <end position="137"/>
    </location>
</feature>
<protein>
    <submittedName>
        <fullName evidence="2">Uncharacterized protein</fullName>
    </submittedName>
</protein>
<keyword evidence="3" id="KW-1185">Reference proteome</keyword>
<dbReference type="Proteomes" id="UP000016923">
    <property type="component" value="Unassembled WGS sequence"/>
</dbReference>
<dbReference type="EMBL" id="KE148147">
    <property type="protein sequence ID" value="EPE09543.1"/>
    <property type="molecule type" value="Genomic_DNA"/>
</dbReference>
<organism evidence="2 3">
    <name type="scientific">Ophiostoma piceae (strain UAMH 11346)</name>
    <name type="common">Sap stain fungus</name>
    <dbReference type="NCBI Taxonomy" id="1262450"/>
    <lineage>
        <taxon>Eukaryota</taxon>
        <taxon>Fungi</taxon>
        <taxon>Dikarya</taxon>
        <taxon>Ascomycota</taxon>
        <taxon>Pezizomycotina</taxon>
        <taxon>Sordariomycetes</taxon>
        <taxon>Sordariomycetidae</taxon>
        <taxon>Ophiostomatales</taxon>
        <taxon>Ophiostomataceae</taxon>
        <taxon>Ophiostoma</taxon>
    </lineage>
</organism>
<evidence type="ECO:0000313" key="3">
    <source>
        <dbReference type="Proteomes" id="UP000016923"/>
    </source>
</evidence>
<feature type="compositionally biased region" description="Basic and acidic residues" evidence="1">
    <location>
        <begin position="106"/>
        <end position="121"/>
    </location>
</feature>
<evidence type="ECO:0000256" key="1">
    <source>
        <dbReference type="SAM" id="MobiDB-lite"/>
    </source>
</evidence>
<dbReference type="OrthoDB" id="5316527at2759"/>
<reference evidence="2 3" key="1">
    <citation type="journal article" date="2013" name="BMC Genomics">
        <title>The genome and transcriptome of the pine saprophyte Ophiostoma piceae, and a comparison with the bark beetle-associated pine pathogen Grosmannia clavigera.</title>
        <authorList>
            <person name="Haridas S."/>
            <person name="Wang Y."/>
            <person name="Lim L."/>
            <person name="Massoumi Alamouti S."/>
            <person name="Jackman S."/>
            <person name="Docking R."/>
            <person name="Robertson G."/>
            <person name="Birol I."/>
            <person name="Bohlmann J."/>
            <person name="Breuil C."/>
        </authorList>
    </citation>
    <scope>NUCLEOTIDE SEQUENCE [LARGE SCALE GENOMIC DNA]</scope>
    <source>
        <strain evidence="2 3">UAMH 11346</strain>
    </source>
</reference>
<dbReference type="OMA" id="TAFHLWS"/>
<dbReference type="HOGENOM" id="CLU_052209_1_0_1"/>
<dbReference type="eggNOG" id="ENOG502S3UT">
    <property type="taxonomic scope" value="Eukaryota"/>
</dbReference>
<name>S3CSB6_OPHP1</name>
<dbReference type="AlphaFoldDB" id="S3CSB6"/>
<accession>S3CSB6</accession>
<proteinExistence type="predicted"/>
<sequence length="431" mass="47935">MLRYLRSARTPAPSSLLSLWSRRSYRSRLAAAQAAAAAAGTVPPVVYHVKVNRARRLMRNAVIALGALYLTNSLVGSILRKLPVLDGTGADDEFMSSYRNVVGQPESKKEKSNTPKQDDRNGSAVGENGDEEFDEDDEDYIDPNALFIPLPWTFQIVESPPYKGTDPEWQTYIRVAKDRELLLKIRNEILEVVKALAVANPILVQRIGREVKVRKHWLDLDFPQRPPPIVVRNGLLLSPGSIEIVTSEVDPVLSIQIQRALVPTAFALPAYAFVKTLLYENFTGVARYFGWSSEPSFPTSPSSMTVRLPSLGGKMSESSSESSSKISEAINPNATQYDEFKKKIPSYELMRPGIQAAFAEFKKKWAETYQPIRGPPPRGSIGVSGLVELQSPVARIVLEVVAFWDPKTSKYDGQSMHVKLRSIRPLTRAPL</sequence>
<dbReference type="STRING" id="1262450.S3CSB6"/>
<gene>
    <name evidence="2" type="ORF">F503_07319</name>
</gene>
<evidence type="ECO:0000313" key="2">
    <source>
        <dbReference type="EMBL" id="EPE09543.1"/>
    </source>
</evidence>